<keyword evidence="2" id="KW-0732">Signal</keyword>
<dbReference type="InterPro" id="IPR019861">
    <property type="entry name" value="PorP/SprF_Bacteroidetes"/>
</dbReference>
<dbReference type="RefSeq" id="WP_072316639.1">
    <property type="nucleotide sequence ID" value="NZ_FPJE01000006.1"/>
</dbReference>
<dbReference type="Pfam" id="PF11751">
    <property type="entry name" value="PorP_SprF"/>
    <property type="match status" value="1"/>
</dbReference>
<accession>A0A1K1NRT4</accession>
<dbReference type="AlphaFoldDB" id="A0A1K1NRT4"/>
<feature type="domain" description="SPOR" evidence="3">
    <location>
        <begin position="490"/>
        <end position="567"/>
    </location>
</feature>
<dbReference type="SUPFAM" id="SSF110997">
    <property type="entry name" value="Sporulation related repeat"/>
    <property type="match status" value="1"/>
</dbReference>
<evidence type="ECO:0000313" key="4">
    <source>
        <dbReference type="EMBL" id="SFW38012.1"/>
    </source>
</evidence>
<dbReference type="PROSITE" id="PS51724">
    <property type="entry name" value="SPOR"/>
    <property type="match status" value="1"/>
</dbReference>
<dbReference type="OrthoDB" id="1393025at2"/>
<evidence type="ECO:0000256" key="1">
    <source>
        <dbReference type="SAM" id="MobiDB-lite"/>
    </source>
</evidence>
<sequence length="749" mass="83397">MPRKLPLVFLALLYTFGCLGQEDGQTGPVLAFDIPSQNLLKFNRYLVHPAFSALGPENTSISFYHRNQWAEYDNAPEVSLAGLSGKINDNTGFGLGIFQQGQGVIDNFGLLANYAYGVRIADYSTLTFGMNVTYYRSGINWGNVFVAETQDPALQNMENSSLIAFHPGLNLSFKSFDVGVFAGNLVNFNLTNYESYINDNTTKTITAHLMHTLKMEMLTGAFEDGEMTTMVRARKTGEDFFPSASLIMNFPKIGWLQVGYEDLYGAAAGIGFHLTRHLAIGYTVEKGLNENITNFGTTHEFSVSYAFKPSEAQPRYVSHPKKRPSVRPVIREPELRTPLVKTGKNEGIPITTQHVLVEKTTTDKEEKNITTGKTPVPVSPLPQVAQPADTKDKDSTQQPDRKQSGLGRQLLGETRLTAARRKQIKDSIEQAEKSMSSAIAQSLQEKDTLIPGEKAEAISALQNQEPDIEDLLFTAAAKQENIRTQTATLMDVGDGYYIIANVFKNESNLKKYIETLRSKGWKASSFKNPENGLNYVFVKQYDTWEEAINKRKVHARELNNSGVWVFRVKNADTVLARMESKILAEMQTEDIKVAEITPEIKKQDENSKEGQETSLDLPLAGGEIRSGVKNTYIPVDIIESVPVFPGCEDLRNNEERKACLANGIDKVIQRRFRASVATGLGLSGIQGIYVEFKVGTDGEVTVMRIRAPHERLEDEARRVINHIPKMRPGKQGNTPVDVMYSKAIIIKIE</sequence>
<dbReference type="GO" id="GO:0042834">
    <property type="term" value="F:peptidoglycan binding"/>
    <property type="evidence" value="ECO:0007669"/>
    <property type="project" value="InterPro"/>
</dbReference>
<feature type="region of interest" description="Disordered" evidence="1">
    <location>
        <begin position="355"/>
        <end position="430"/>
    </location>
</feature>
<dbReference type="InterPro" id="IPR007730">
    <property type="entry name" value="SPOR-like_dom"/>
</dbReference>
<dbReference type="InterPro" id="IPR036680">
    <property type="entry name" value="SPOR-like_sf"/>
</dbReference>
<feature type="signal peptide" evidence="2">
    <location>
        <begin position="1"/>
        <end position="20"/>
    </location>
</feature>
<proteinExistence type="predicted"/>
<name>A0A1K1NRT4_9FLAO</name>
<feature type="chain" id="PRO_5012182294" evidence="2">
    <location>
        <begin position="21"/>
        <end position="749"/>
    </location>
</feature>
<dbReference type="EMBL" id="FPJE01000006">
    <property type="protein sequence ID" value="SFW38012.1"/>
    <property type="molecule type" value="Genomic_DNA"/>
</dbReference>
<feature type="compositionally biased region" description="Basic and acidic residues" evidence="1">
    <location>
        <begin position="356"/>
        <end position="368"/>
    </location>
</feature>
<feature type="compositionally biased region" description="Basic and acidic residues" evidence="1">
    <location>
        <begin position="389"/>
        <end position="403"/>
    </location>
</feature>
<protein>
    <submittedName>
        <fullName evidence="4">Type IX secretion system membrane protein, PorP/SprF family</fullName>
    </submittedName>
</protein>
<reference evidence="4 5" key="1">
    <citation type="submission" date="2016-11" db="EMBL/GenBank/DDBJ databases">
        <authorList>
            <person name="Jaros S."/>
            <person name="Januszkiewicz K."/>
            <person name="Wedrychowicz H."/>
        </authorList>
    </citation>
    <scope>NUCLEOTIDE SEQUENCE [LARGE SCALE GENOMIC DNA]</scope>
    <source>
        <strain evidence="4 5">CGMCC 1.12145</strain>
    </source>
</reference>
<gene>
    <name evidence="4" type="ORF">SAMN02927921_01402</name>
</gene>
<organism evidence="4 5">
    <name type="scientific">Sinomicrobium oceani</name>
    <dbReference type="NCBI Taxonomy" id="1150368"/>
    <lineage>
        <taxon>Bacteria</taxon>
        <taxon>Pseudomonadati</taxon>
        <taxon>Bacteroidota</taxon>
        <taxon>Flavobacteriia</taxon>
        <taxon>Flavobacteriales</taxon>
        <taxon>Flavobacteriaceae</taxon>
        <taxon>Sinomicrobium</taxon>
    </lineage>
</organism>
<dbReference type="NCBIfam" id="TIGR03519">
    <property type="entry name" value="T9SS_PorP_fam"/>
    <property type="match status" value="1"/>
</dbReference>
<dbReference type="Proteomes" id="UP000182248">
    <property type="component" value="Unassembled WGS sequence"/>
</dbReference>
<evidence type="ECO:0000259" key="3">
    <source>
        <dbReference type="PROSITE" id="PS51724"/>
    </source>
</evidence>
<dbReference type="STRING" id="1150368.SAMN02927921_01402"/>
<keyword evidence="5" id="KW-1185">Reference proteome</keyword>
<evidence type="ECO:0000256" key="2">
    <source>
        <dbReference type="SAM" id="SignalP"/>
    </source>
</evidence>
<evidence type="ECO:0000313" key="5">
    <source>
        <dbReference type="Proteomes" id="UP000182248"/>
    </source>
</evidence>
<dbReference type="Gene3D" id="3.30.1150.10">
    <property type="match status" value="1"/>
</dbReference>